<evidence type="ECO:0000256" key="2">
    <source>
        <dbReference type="SAM" id="MobiDB-lite"/>
    </source>
</evidence>
<evidence type="ECO:0000256" key="1">
    <source>
        <dbReference type="ARBA" id="ARBA00022737"/>
    </source>
</evidence>
<comment type="caution">
    <text evidence="5">The sequence shown here is derived from an EMBL/GenBank/DDBJ whole genome shotgun (WGS) entry which is preliminary data.</text>
</comment>
<name>A0ABQ9CYV7_9PASS</name>
<protein>
    <recommendedName>
        <fullName evidence="7">Maestro heat-like repeat-containing protein family member 6</fullName>
    </recommendedName>
</protein>
<keyword evidence="1" id="KW-0677">Repeat</keyword>
<accession>A0ABQ9CYV7</accession>
<feature type="compositionally biased region" description="Basic and acidic residues" evidence="2">
    <location>
        <begin position="41"/>
        <end position="54"/>
    </location>
</feature>
<evidence type="ECO:0000313" key="5">
    <source>
        <dbReference type="EMBL" id="KAJ7411922.1"/>
    </source>
</evidence>
<feature type="region of interest" description="Disordered" evidence="2">
    <location>
        <begin position="16"/>
        <end position="58"/>
    </location>
</feature>
<dbReference type="Pfam" id="PF23227">
    <property type="entry name" value="HEAT_MROH2B_C"/>
    <property type="match status" value="1"/>
</dbReference>
<evidence type="ECO:0000313" key="6">
    <source>
        <dbReference type="Proteomes" id="UP001145742"/>
    </source>
</evidence>
<evidence type="ECO:0000259" key="4">
    <source>
        <dbReference type="Pfam" id="PF23227"/>
    </source>
</evidence>
<keyword evidence="6" id="KW-1185">Reference proteome</keyword>
<sequence length="789" mass="89282">MAERRFSLLRLLRMRKEEEGPGAAPAQQPEEVEQFQPLQEDPGRDRRQEQDRTHGCFRRAAQRFMKFIRIPRRTARVTPADVTAQPDTSRTELKAKADVSTMFTDGTANRDTASSGHTPNSDTISASDTELPDVTAEADATRTEAMANTDTTPIQRLEDEPSLNSVGQRFVPDEMARKPHIGMEQRPPRVVKLAWVKEEGEESPEAAPVQQLDEAEQFQPLQEDPGQDRREEQDGARGRFRRAAQMICEFIRCILHEETTFTGSGGTANSDICNAEAGAAMLHLLVENHVYEPQQVPAIVRYIHRWLTCNVADEYRLYQTLLVLSEAHPGNVAVTLLRCAPSCDRAAETMWRTIISSGKTVEPVLQILFLVLPYWPAHKIRTSDGDDTDVFALAATVALWKILRLPSCPGPVMENSPGLLMALLFQIFETTEQMPEEVDTLWRRCQEQHCFTTTVNRFAVRTIKALLCHLGCEVVLMSMERRCGWDTLLNADTHHYAVGLLARELCRVCKWLSYSIALSLLELLSREEFCWELPALAFLVEADDIWSLAESLIEALQDADRDVVGMTLFVFINVLQSKAIQISIPTALKLAEAIRPLFDHACALVGLGKPVLKSFPLSSYQEFSPVQQLSMVLFSGVMELVEGAGKNILEPQVYLSLLPLYFHWHNKNKRVAKASQKALLCAATFLKRWDLEHFVTTEQPWRLPECLSRAAEYVRQALPYLQSRQEPQRELAVRFMGTAARYMTGQLQELQLIRQVSPGHFEAKNICQSVHNKLSHIKRLIQEFGKQQV</sequence>
<evidence type="ECO:0008006" key="7">
    <source>
        <dbReference type="Google" id="ProtNLM"/>
    </source>
</evidence>
<feature type="compositionally biased region" description="Basic and acidic residues" evidence="2">
    <location>
        <begin position="226"/>
        <end position="237"/>
    </location>
</feature>
<dbReference type="Pfam" id="PF21047">
    <property type="entry name" value="HEAT_Maestro"/>
    <property type="match status" value="1"/>
</dbReference>
<dbReference type="InterPro" id="IPR045206">
    <property type="entry name" value="Maestro_heat-like_prot"/>
</dbReference>
<feature type="domain" description="Maestro/Maestro-like HEAT-repeats" evidence="4">
    <location>
        <begin position="628"/>
        <end position="747"/>
    </location>
</feature>
<reference evidence="5" key="1">
    <citation type="submission" date="2019-10" db="EMBL/GenBank/DDBJ databases">
        <authorList>
            <person name="Soares A.E.R."/>
            <person name="Aleixo A."/>
            <person name="Schneider P."/>
            <person name="Miyaki C.Y."/>
            <person name="Schneider M.P."/>
            <person name="Mello C."/>
            <person name="Vasconcelos A.T.R."/>
        </authorList>
    </citation>
    <scope>NUCLEOTIDE SEQUENCE</scope>
    <source>
        <tissue evidence="5">Muscle</tissue>
    </source>
</reference>
<dbReference type="PANTHER" id="PTHR23120">
    <property type="entry name" value="MAESTRO-RELATED HEAT DOMAIN-CONTAINING"/>
    <property type="match status" value="1"/>
</dbReference>
<feature type="region of interest" description="Disordered" evidence="2">
    <location>
        <begin position="73"/>
        <end position="132"/>
    </location>
</feature>
<organism evidence="5 6">
    <name type="scientific">Willisornis vidua</name>
    <name type="common">Xingu scale-backed antbird</name>
    <dbReference type="NCBI Taxonomy" id="1566151"/>
    <lineage>
        <taxon>Eukaryota</taxon>
        <taxon>Metazoa</taxon>
        <taxon>Chordata</taxon>
        <taxon>Craniata</taxon>
        <taxon>Vertebrata</taxon>
        <taxon>Euteleostomi</taxon>
        <taxon>Archelosauria</taxon>
        <taxon>Archosauria</taxon>
        <taxon>Dinosauria</taxon>
        <taxon>Saurischia</taxon>
        <taxon>Theropoda</taxon>
        <taxon>Coelurosauria</taxon>
        <taxon>Aves</taxon>
        <taxon>Neognathae</taxon>
        <taxon>Neoaves</taxon>
        <taxon>Telluraves</taxon>
        <taxon>Australaves</taxon>
        <taxon>Passeriformes</taxon>
        <taxon>Thamnophilidae</taxon>
        <taxon>Willisornis</taxon>
    </lineage>
</organism>
<dbReference type="SUPFAM" id="SSF144292">
    <property type="entry name" value="occludin/ELL-like"/>
    <property type="match status" value="1"/>
</dbReference>
<dbReference type="InterPro" id="IPR055406">
    <property type="entry name" value="HEAT_Maestro"/>
</dbReference>
<feature type="domain" description="Maestro-like HEAT-repeats" evidence="3">
    <location>
        <begin position="268"/>
        <end position="365"/>
    </location>
</feature>
<gene>
    <name evidence="5" type="ORF">WISP_100020</name>
</gene>
<dbReference type="InterPro" id="IPR048465">
    <property type="entry name" value="Maestro-like_HEAT"/>
</dbReference>
<proteinExistence type="predicted"/>
<dbReference type="Gene3D" id="6.10.140.340">
    <property type="match status" value="1"/>
</dbReference>
<dbReference type="PANTHER" id="PTHR23120:SF42">
    <property type="entry name" value="MAESTRO HEAT-LIKE REPEAT FAMILY MEMBER 3"/>
    <property type="match status" value="1"/>
</dbReference>
<feature type="region of interest" description="Disordered" evidence="2">
    <location>
        <begin position="219"/>
        <end position="238"/>
    </location>
</feature>
<dbReference type="Proteomes" id="UP001145742">
    <property type="component" value="Unassembled WGS sequence"/>
</dbReference>
<dbReference type="EMBL" id="WHWB01034276">
    <property type="protein sequence ID" value="KAJ7411922.1"/>
    <property type="molecule type" value="Genomic_DNA"/>
</dbReference>
<feature type="compositionally biased region" description="Polar residues" evidence="2">
    <location>
        <begin position="101"/>
        <end position="128"/>
    </location>
</feature>
<evidence type="ECO:0000259" key="3">
    <source>
        <dbReference type="Pfam" id="PF21047"/>
    </source>
</evidence>